<accession>A0A508WNB9</accession>
<dbReference type="GO" id="GO:0016887">
    <property type="term" value="F:ATP hydrolysis activity"/>
    <property type="evidence" value="ECO:0007669"/>
    <property type="project" value="InterPro"/>
</dbReference>
<reference evidence="3" key="1">
    <citation type="submission" date="2019-06" db="EMBL/GenBank/DDBJ databases">
        <authorList>
            <person name="Le Quere A."/>
            <person name="Colella S."/>
        </authorList>
    </citation>
    <scope>NUCLEOTIDE SEQUENCE</scope>
    <source>
        <strain evidence="3">EmedicaeMD41</strain>
    </source>
</reference>
<dbReference type="CDD" id="cd19481">
    <property type="entry name" value="RecA-like_protease"/>
    <property type="match status" value="1"/>
</dbReference>
<feature type="domain" description="AAA+ ATPase" evidence="2">
    <location>
        <begin position="141"/>
        <end position="281"/>
    </location>
</feature>
<dbReference type="Gene3D" id="1.10.8.60">
    <property type="match status" value="1"/>
</dbReference>
<keyword evidence="1" id="KW-0067">ATP-binding</keyword>
<protein>
    <submittedName>
        <fullName evidence="3">ATP-dependent hydrolase</fullName>
    </submittedName>
</protein>
<keyword evidence="3" id="KW-0378">Hydrolase</keyword>
<gene>
    <name evidence="3" type="ORF">EMEDMD4_100035</name>
</gene>
<organism evidence="3">
    <name type="scientific">Sinorhizobium medicae</name>
    <dbReference type="NCBI Taxonomy" id="110321"/>
    <lineage>
        <taxon>Bacteria</taxon>
        <taxon>Pseudomonadati</taxon>
        <taxon>Pseudomonadota</taxon>
        <taxon>Alphaproteobacteria</taxon>
        <taxon>Hyphomicrobiales</taxon>
        <taxon>Rhizobiaceae</taxon>
        <taxon>Sinorhizobium/Ensifer group</taxon>
        <taxon>Sinorhizobium</taxon>
    </lineage>
</organism>
<dbReference type="InterPro" id="IPR003960">
    <property type="entry name" value="ATPase_AAA_CS"/>
</dbReference>
<dbReference type="Gene3D" id="3.40.50.300">
    <property type="entry name" value="P-loop containing nucleotide triphosphate hydrolases"/>
    <property type="match status" value="1"/>
</dbReference>
<dbReference type="Proteomes" id="UP000507954">
    <property type="component" value="Unassembled WGS sequence"/>
</dbReference>
<dbReference type="SUPFAM" id="SSF140990">
    <property type="entry name" value="FtsH protease domain-like"/>
    <property type="match status" value="1"/>
</dbReference>
<dbReference type="Pfam" id="PF00004">
    <property type="entry name" value="AAA"/>
    <property type="match status" value="1"/>
</dbReference>
<dbReference type="GO" id="GO:0030163">
    <property type="term" value="P:protein catabolic process"/>
    <property type="evidence" value="ECO:0007669"/>
    <property type="project" value="TreeGrafter"/>
</dbReference>
<dbReference type="InterPro" id="IPR027417">
    <property type="entry name" value="P-loop_NTPase"/>
</dbReference>
<dbReference type="GO" id="GO:0004176">
    <property type="term" value="F:ATP-dependent peptidase activity"/>
    <property type="evidence" value="ECO:0007669"/>
    <property type="project" value="InterPro"/>
</dbReference>
<dbReference type="SUPFAM" id="SSF52540">
    <property type="entry name" value="P-loop containing nucleoside triphosphate hydrolases"/>
    <property type="match status" value="1"/>
</dbReference>
<dbReference type="InterPro" id="IPR037219">
    <property type="entry name" value="Peptidase_M41-like"/>
</dbReference>
<dbReference type="SMART" id="SM00382">
    <property type="entry name" value="AAA"/>
    <property type="match status" value="1"/>
</dbReference>
<comment type="similarity">
    <text evidence="1">Belongs to the AAA ATPase family.</text>
</comment>
<dbReference type="AlphaFoldDB" id="A0A508WNB9"/>
<dbReference type="PROSITE" id="PS00674">
    <property type="entry name" value="AAA"/>
    <property type="match status" value="1"/>
</dbReference>
<dbReference type="GO" id="GO:0006508">
    <property type="term" value="P:proteolysis"/>
    <property type="evidence" value="ECO:0007669"/>
    <property type="project" value="InterPro"/>
</dbReference>
<keyword evidence="1" id="KW-0547">Nucleotide-binding</keyword>
<evidence type="ECO:0000256" key="1">
    <source>
        <dbReference type="RuleBase" id="RU003651"/>
    </source>
</evidence>
<proteinExistence type="inferred from homology"/>
<name>A0A508WNB9_9HYPH</name>
<evidence type="ECO:0000313" key="3">
    <source>
        <dbReference type="EMBL" id="VTZ59048.1"/>
    </source>
</evidence>
<dbReference type="InterPro" id="IPR000642">
    <property type="entry name" value="Peptidase_M41"/>
</dbReference>
<sequence length="535" mass="57969">MKPKPDDWIDPLGPHRQLIIITTSTDLVPETLLNAADVIVNVSPPTARHIAAGRRLAGLPTLPADLLQELSRADQGVIGSLVGRRSLSKQNLPSSGARRYRGAPITALSDLPGFATVRPWVSALAQDLDDWKAGTLDWKDVDRGALLVGPPGTGKTFFASALAAELGVPLVATSVAAWQASADGYLGDMLKAMRASFAEARAKKCAVFFVDELDGIGRRRSGGRNAYYESNVVNCFLELTDGLVDVEGVILIGATNRVEDIDPAVLRSGRFEEHFYIGLPNDDEREAILSHHLSHAVDALQVRKATDSLRSATPADLQRLVRKAKRAARTHRRAVTIDDIKSSLPVRTKLPEAVILRTAVHECGHVLVALASGLVGDIVVELEDSISEQGFEAQEGGRVQYRMIEEILPTEATLLARIRISLAGMAAEEVVQGSRSIGGAGAMGSDLDAATRIATQMILSYGMGKNMRFYADRHKIDATFTVPPELNGEINAILAREYRSAKELLTKDKARLMRLAAELVVDRRMEFKRDVSASP</sequence>
<dbReference type="Pfam" id="PF01434">
    <property type="entry name" value="Peptidase_M41"/>
    <property type="match status" value="1"/>
</dbReference>
<dbReference type="EMBL" id="CABFNB010000002">
    <property type="protein sequence ID" value="VTZ59048.1"/>
    <property type="molecule type" value="Genomic_DNA"/>
</dbReference>
<dbReference type="Gene3D" id="1.20.58.760">
    <property type="entry name" value="Peptidase M41"/>
    <property type="match status" value="1"/>
</dbReference>
<dbReference type="PANTHER" id="PTHR23076">
    <property type="entry name" value="METALLOPROTEASE M41 FTSH"/>
    <property type="match status" value="1"/>
</dbReference>
<dbReference type="RefSeq" id="WP_018208694.1">
    <property type="nucleotide sequence ID" value="NZ_CABFNB010000002.1"/>
</dbReference>
<dbReference type="GO" id="GO:0004222">
    <property type="term" value="F:metalloendopeptidase activity"/>
    <property type="evidence" value="ECO:0007669"/>
    <property type="project" value="InterPro"/>
</dbReference>
<dbReference type="InterPro" id="IPR003959">
    <property type="entry name" value="ATPase_AAA_core"/>
</dbReference>
<evidence type="ECO:0000259" key="2">
    <source>
        <dbReference type="SMART" id="SM00382"/>
    </source>
</evidence>
<dbReference type="GO" id="GO:0005886">
    <property type="term" value="C:plasma membrane"/>
    <property type="evidence" value="ECO:0007669"/>
    <property type="project" value="TreeGrafter"/>
</dbReference>
<dbReference type="InterPro" id="IPR003593">
    <property type="entry name" value="AAA+_ATPase"/>
</dbReference>
<dbReference type="PANTHER" id="PTHR23076:SF97">
    <property type="entry name" value="ATP-DEPENDENT ZINC METALLOPROTEASE YME1L1"/>
    <property type="match status" value="1"/>
</dbReference>
<dbReference type="GO" id="GO:0005524">
    <property type="term" value="F:ATP binding"/>
    <property type="evidence" value="ECO:0007669"/>
    <property type="project" value="UniProtKB-KW"/>
</dbReference>